<protein>
    <recommendedName>
        <fullName evidence="1">Glycosyltransferase 2-like domain-containing protein</fullName>
    </recommendedName>
</protein>
<accession>A0A3D9CIH2</accession>
<name>A0A3D9CIH2_9FLAO</name>
<dbReference type="PANTHER" id="PTHR43685">
    <property type="entry name" value="GLYCOSYLTRANSFERASE"/>
    <property type="match status" value="1"/>
</dbReference>
<dbReference type="Pfam" id="PF00535">
    <property type="entry name" value="Glycos_transf_2"/>
    <property type="match status" value="1"/>
</dbReference>
<sequence length="298" mass="34628">MNMIRNPLVSVIVITYNSESTVLETLDSIKNQTYQSIELIISDDCSKDKTVELCNSWLLQNSERFIRTEMITVKENTGISANCNRGLIHVQGEWVKLIAGDDSLFEDCIMQNIDFIKKNPSIRALQTFSEMYVDVLSGQSTGKVPLGKNLKFFKLQTAELQNKYLQNHGNVVAAPSMFIEKKVLDKVGGYDERFKMMEDFPLWLKLTESGIKFYLLEESTIRYRIHSKSVMKNKKPFISAKFAYEYISFIEEFFKNKKLTFYFKKEKLRHRIAILFEKLGLNRPGFIPKVLYAVLFKL</sequence>
<proteinExistence type="predicted"/>
<evidence type="ECO:0000259" key="1">
    <source>
        <dbReference type="Pfam" id="PF00535"/>
    </source>
</evidence>
<evidence type="ECO:0000313" key="2">
    <source>
        <dbReference type="EMBL" id="REC65558.1"/>
    </source>
</evidence>
<reference evidence="2 3" key="1">
    <citation type="journal article" date="2007" name="Int. J. Syst. Evol. Microbiol.">
        <title>Chryseobacterium flavum sp. nov., isolated from polluted soil.</title>
        <authorList>
            <person name="Zhou Y."/>
            <person name="Dong J."/>
            <person name="Wang X."/>
            <person name="Huang X."/>
            <person name="Zhang K.Y."/>
            <person name="Zhang Y.Q."/>
            <person name="Guo Y.F."/>
            <person name="Lai R."/>
            <person name="Li W.J."/>
        </authorList>
    </citation>
    <scope>NUCLEOTIDE SEQUENCE [LARGE SCALE GENOMIC DNA]</scope>
    <source>
        <strain evidence="2 3">KCTC 12877</strain>
    </source>
</reference>
<organism evidence="2 3">
    <name type="scientific">Chryseobacterium flavum</name>
    <dbReference type="NCBI Taxonomy" id="415851"/>
    <lineage>
        <taxon>Bacteria</taxon>
        <taxon>Pseudomonadati</taxon>
        <taxon>Bacteroidota</taxon>
        <taxon>Flavobacteriia</taxon>
        <taxon>Flavobacteriales</taxon>
        <taxon>Weeksellaceae</taxon>
        <taxon>Chryseobacterium group</taxon>
        <taxon>Chryseobacterium</taxon>
    </lineage>
</organism>
<dbReference type="InterPro" id="IPR050834">
    <property type="entry name" value="Glycosyltransf_2"/>
</dbReference>
<dbReference type="EMBL" id="QNUE01000013">
    <property type="protein sequence ID" value="REC65558.1"/>
    <property type="molecule type" value="Genomic_DNA"/>
</dbReference>
<dbReference type="RefSeq" id="WP_115962050.1">
    <property type="nucleotide sequence ID" value="NZ_CBCRVL010000012.1"/>
</dbReference>
<dbReference type="InterPro" id="IPR029044">
    <property type="entry name" value="Nucleotide-diphossugar_trans"/>
</dbReference>
<dbReference type="Proteomes" id="UP000256769">
    <property type="component" value="Unassembled WGS sequence"/>
</dbReference>
<comment type="caution">
    <text evidence="2">The sequence shown here is derived from an EMBL/GenBank/DDBJ whole genome shotgun (WGS) entry which is preliminary data.</text>
</comment>
<dbReference type="Gene3D" id="3.90.550.10">
    <property type="entry name" value="Spore Coat Polysaccharide Biosynthesis Protein SpsA, Chain A"/>
    <property type="match status" value="1"/>
</dbReference>
<dbReference type="OrthoDB" id="635429at2"/>
<dbReference type="PANTHER" id="PTHR43685:SF2">
    <property type="entry name" value="GLYCOSYLTRANSFERASE 2-LIKE DOMAIN-CONTAINING PROTEIN"/>
    <property type="match status" value="1"/>
</dbReference>
<dbReference type="InterPro" id="IPR001173">
    <property type="entry name" value="Glyco_trans_2-like"/>
</dbReference>
<gene>
    <name evidence="2" type="ORF">DRF59_15360</name>
</gene>
<keyword evidence="3" id="KW-1185">Reference proteome</keyword>
<dbReference type="SUPFAM" id="SSF53448">
    <property type="entry name" value="Nucleotide-diphospho-sugar transferases"/>
    <property type="match status" value="1"/>
</dbReference>
<dbReference type="AlphaFoldDB" id="A0A3D9CIH2"/>
<evidence type="ECO:0000313" key="3">
    <source>
        <dbReference type="Proteomes" id="UP000256769"/>
    </source>
</evidence>
<feature type="domain" description="Glycosyltransferase 2-like" evidence="1">
    <location>
        <begin position="10"/>
        <end position="152"/>
    </location>
</feature>